<dbReference type="EMBL" id="JAZHXI010000003">
    <property type="protein sequence ID" value="KAL2073298.1"/>
    <property type="molecule type" value="Genomic_DNA"/>
</dbReference>
<gene>
    <name evidence="1" type="ORF">VTL71DRAFT_10622</name>
</gene>
<comment type="caution">
    <text evidence="1">The sequence shown here is derived from an EMBL/GenBank/DDBJ whole genome shotgun (WGS) entry which is preliminary data.</text>
</comment>
<protein>
    <submittedName>
        <fullName evidence="1">Uncharacterized protein</fullName>
    </submittedName>
</protein>
<organism evidence="1 2">
    <name type="scientific">Oculimacula yallundae</name>
    <dbReference type="NCBI Taxonomy" id="86028"/>
    <lineage>
        <taxon>Eukaryota</taxon>
        <taxon>Fungi</taxon>
        <taxon>Dikarya</taxon>
        <taxon>Ascomycota</taxon>
        <taxon>Pezizomycotina</taxon>
        <taxon>Leotiomycetes</taxon>
        <taxon>Helotiales</taxon>
        <taxon>Ploettnerulaceae</taxon>
        <taxon>Oculimacula</taxon>
    </lineage>
</organism>
<reference evidence="1 2" key="1">
    <citation type="journal article" date="2024" name="Commun. Biol.">
        <title>Comparative genomic analysis of thermophilic fungi reveals convergent evolutionary adaptations and gene losses.</title>
        <authorList>
            <person name="Steindorff A.S."/>
            <person name="Aguilar-Pontes M.V."/>
            <person name="Robinson A.J."/>
            <person name="Andreopoulos B."/>
            <person name="LaButti K."/>
            <person name="Kuo A."/>
            <person name="Mondo S."/>
            <person name="Riley R."/>
            <person name="Otillar R."/>
            <person name="Haridas S."/>
            <person name="Lipzen A."/>
            <person name="Grimwood J."/>
            <person name="Schmutz J."/>
            <person name="Clum A."/>
            <person name="Reid I.D."/>
            <person name="Moisan M.C."/>
            <person name="Butler G."/>
            <person name="Nguyen T.T.M."/>
            <person name="Dewar K."/>
            <person name="Conant G."/>
            <person name="Drula E."/>
            <person name="Henrissat B."/>
            <person name="Hansel C."/>
            <person name="Singer S."/>
            <person name="Hutchinson M.I."/>
            <person name="de Vries R.P."/>
            <person name="Natvig D.O."/>
            <person name="Powell A.J."/>
            <person name="Tsang A."/>
            <person name="Grigoriev I.V."/>
        </authorList>
    </citation>
    <scope>NUCLEOTIDE SEQUENCE [LARGE SCALE GENOMIC DNA]</scope>
    <source>
        <strain evidence="1 2">CBS 494.80</strain>
    </source>
</reference>
<dbReference type="Proteomes" id="UP001595075">
    <property type="component" value="Unassembled WGS sequence"/>
</dbReference>
<evidence type="ECO:0000313" key="1">
    <source>
        <dbReference type="EMBL" id="KAL2073298.1"/>
    </source>
</evidence>
<sequence>MNVAQVDMDLRKIMQAKSLLDWPSKPSKDMVVAVQLASDMPLSAVPKIGPVHGLMRASNDGKPAQPPRFLLSHGMAWQGQTSAPLLPV</sequence>
<evidence type="ECO:0000313" key="2">
    <source>
        <dbReference type="Proteomes" id="UP001595075"/>
    </source>
</evidence>
<proteinExistence type="predicted"/>
<accession>A0ABR4CVA1</accession>
<keyword evidence="2" id="KW-1185">Reference proteome</keyword>
<name>A0ABR4CVA1_9HELO</name>